<dbReference type="AlphaFoldDB" id="A0A4U5N6I9"/>
<dbReference type="STRING" id="34508.A0A4U5N6I9"/>
<evidence type="ECO:0000313" key="5">
    <source>
        <dbReference type="Proteomes" id="UP000298663"/>
    </source>
</evidence>
<dbReference type="EMBL" id="AZBU02000005">
    <property type="protein sequence ID" value="TKR77791.1"/>
    <property type="molecule type" value="Genomic_DNA"/>
</dbReference>
<reference evidence="4 5" key="1">
    <citation type="journal article" date="2015" name="Genome Biol.">
        <title>Comparative genomics of Steinernema reveals deeply conserved gene regulatory networks.</title>
        <authorList>
            <person name="Dillman A.R."/>
            <person name="Macchietto M."/>
            <person name="Porter C.F."/>
            <person name="Rogers A."/>
            <person name="Williams B."/>
            <person name="Antoshechkin I."/>
            <person name="Lee M.M."/>
            <person name="Goodwin Z."/>
            <person name="Lu X."/>
            <person name="Lewis E.E."/>
            <person name="Goodrich-Blair H."/>
            <person name="Stock S.P."/>
            <person name="Adams B.J."/>
            <person name="Sternberg P.W."/>
            <person name="Mortazavi A."/>
        </authorList>
    </citation>
    <scope>NUCLEOTIDE SEQUENCE [LARGE SCALE GENOMIC DNA]</scope>
    <source>
        <strain evidence="4 5">ALL</strain>
    </source>
</reference>
<dbReference type="Gene3D" id="2.160.20.70">
    <property type="match status" value="1"/>
</dbReference>
<feature type="domain" description="C-CAP/cofactor C-like" evidence="3">
    <location>
        <begin position="121"/>
        <end position="261"/>
    </location>
</feature>
<feature type="region of interest" description="Disordered" evidence="2">
    <location>
        <begin position="80"/>
        <end position="136"/>
    </location>
</feature>
<dbReference type="PROSITE" id="PS51329">
    <property type="entry name" value="C_CAP_COFACTOR_C"/>
    <property type="match status" value="1"/>
</dbReference>
<organism evidence="4 5">
    <name type="scientific">Steinernema carpocapsae</name>
    <name type="common">Entomopathogenic nematode</name>
    <dbReference type="NCBI Taxonomy" id="34508"/>
    <lineage>
        <taxon>Eukaryota</taxon>
        <taxon>Metazoa</taxon>
        <taxon>Ecdysozoa</taxon>
        <taxon>Nematoda</taxon>
        <taxon>Chromadorea</taxon>
        <taxon>Rhabditida</taxon>
        <taxon>Tylenchina</taxon>
        <taxon>Panagrolaimomorpha</taxon>
        <taxon>Strongyloidoidea</taxon>
        <taxon>Steinernematidae</taxon>
        <taxon>Steinernema</taxon>
    </lineage>
</organism>
<name>A0A4U5N6I9_STECR</name>
<accession>A0A4U5N6I9</accession>
<dbReference type="InterPro" id="IPR017901">
    <property type="entry name" value="C-CAP_CF_C-like"/>
</dbReference>
<evidence type="ECO:0000259" key="3">
    <source>
        <dbReference type="PROSITE" id="PS51329"/>
    </source>
</evidence>
<gene>
    <name evidence="4" type="ORF">L596_018703</name>
</gene>
<reference evidence="4 5" key="2">
    <citation type="journal article" date="2019" name="G3 (Bethesda)">
        <title>Hybrid Assembly of the Genome of the Entomopathogenic Nematode Steinernema carpocapsae Identifies the X-Chromosome.</title>
        <authorList>
            <person name="Serra L."/>
            <person name="Macchietto M."/>
            <person name="Macias-Munoz A."/>
            <person name="McGill C.J."/>
            <person name="Rodriguez I.M."/>
            <person name="Rodriguez B."/>
            <person name="Murad R."/>
            <person name="Mortazavi A."/>
        </authorList>
    </citation>
    <scope>NUCLEOTIDE SEQUENCE [LARGE SCALE GENOMIC DNA]</scope>
    <source>
        <strain evidence="4 5">ALL</strain>
    </source>
</reference>
<feature type="compositionally biased region" description="Low complexity" evidence="2">
    <location>
        <begin position="87"/>
        <end position="98"/>
    </location>
</feature>
<keyword evidence="5" id="KW-1185">Reference proteome</keyword>
<comment type="caution">
    <text evidence="4">The sequence shown here is derived from an EMBL/GenBank/DDBJ whole genome shotgun (WGS) entry which is preliminary data.</text>
</comment>
<dbReference type="PANTHER" id="PTHR15139:SF0">
    <property type="entry name" value="TUBULIN-SPECIFIC CHAPERONE C"/>
    <property type="match status" value="1"/>
</dbReference>
<dbReference type="GO" id="GO:0007021">
    <property type="term" value="P:tubulin complex assembly"/>
    <property type="evidence" value="ECO:0007669"/>
    <property type="project" value="TreeGrafter"/>
</dbReference>
<dbReference type="GO" id="GO:0005737">
    <property type="term" value="C:cytoplasm"/>
    <property type="evidence" value="ECO:0007669"/>
    <property type="project" value="TreeGrafter"/>
</dbReference>
<proteinExistence type="inferred from homology"/>
<feature type="compositionally biased region" description="Low complexity" evidence="2">
    <location>
        <begin position="109"/>
        <end position="131"/>
    </location>
</feature>
<dbReference type="InterPro" id="IPR027684">
    <property type="entry name" value="TBCC"/>
</dbReference>
<dbReference type="InterPro" id="IPR016098">
    <property type="entry name" value="CAP/MinC_C"/>
</dbReference>
<evidence type="ECO:0000256" key="1">
    <source>
        <dbReference type="ARBA" id="ARBA00008848"/>
    </source>
</evidence>
<comment type="similarity">
    <text evidence="1">Belongs to the TBCC family.</text>
</comment>
<dbReference type="Proteomes" id="UP000298663">
    <property type="component" value="Unassembled WGS sequence"/>
</dbReference>
<evidence type="ECO:0000256" key="2">
    <source>
        <dbReference type="SAM" id="MobiDB-lite"/>
    </source>
</evidence>
<dbReference type="Pfam" id="PF07986">
    <property type="entry name" value="TBCC"/>
    <property type="match status" value="1"/>
</dbReference>
<feature type="region of interest" description="Disordered" evidence="2">
    <location>
        <begin position="1"/>
        <end position="30"/>
    </location>
</feature>
<dbReference type="InterPro" id="IPR012945">
    <property type="entry name" value="Tubulin-bd_cofactor_C_dom"/>
</dbReference>
<sequence length="288" mass="31375">MLARLTARQKPTKTSSSAASTPSAEDEAEELLKQAEKALAEAVFPDPAIITRIESVSGTLPPGRLSARLTKTLKQLRERFTKESQASKPSFSFSRKPPATSKAPVSSQAIAEAAEAAEKAPNVPSPNSFSVSKKDGTRQEFAADDGTDIFVTDVAKSYLTFGFRASTVHLSGVTNSTLIFLPVRTSILIRNCSGLTLVAAAQQIRIHDSTDLKLHVAIRGAVIIERCSEVSVAPYKMVEGLVEKSELPVEDKWDEVQDFNWLVTTRPSPNWKKMAEDEWSEFGLNAPQ</sequence>
<dbReference type="GO" id="GO:0007023">
    <property type="term" value="P:post-chaperonin tubulin folding pathway"/>
    <property type="evidence" value="ECO:0007669"/>
    <property type="project" value="InterPro"/>
</dbReference>
<dbReference type="OrthoDB" id="194775at2759"/>
<dbReference type="PANTHER" id="PTHR15139">
    <property type="entry name" value="TUBULIN FOLDING COFACTOR C"/>
    <property type="match status" value="1"/>
</dbReference>
<protein>
    <recommendedName>
        <fullName evidence="3">C-CAP/cofactor C-like domain-containing protein</fullName>
    </recommendedName>
</protein>
<evidence type="ECO:0000313" key="4">
    <source>
        <dbReference type="EMBL" id="TKR77791.1"/>
    </source>
</evidence>